<keyword evidence="4" id="KW-1185">Reference proteome</keyword>
<dbReference type="PANTHER" id="PTHR36837">
    <property type="entry name" value="POLY(3-HYDROXYALKANOATE) POLYMERASE SUBUNIT PHAC"/>
    <property type="match status" value="1"/>
</dbReference>
<dbReference type="AlphaFoldDB" id="A0A098GDG3"/>
<protein>
    <submittedName>
        <fullName evidence="1">Uncharacterized protein</fullName>
    </submittedName>
</protein>
<proteinExistence type="predicted"/>
<evidence type="ECO:0000313" key="3">
    <source>
        <dbReference type="Proteomes" id="UP000032414"/>
    </source>
</evidence>
<dbReference type="PATRIC" id="fig|451.8.peg.2301"/>
<dbReference type="Pfam" id="PF11339">
    <property type="entry name" value="DUF3141"/>
    <property type="match status" value="1"/>
</dbReference>
<evidence type="ECO:0000313" key="4">
    <source>
        <dbReference type="Proteomes" id="UP000182998"/>
    </source>
</evidence>
<dbReference type="HOGENOM" id="CLU_014618_0_0_6"/>
<dbReference type="Proteomes" id="UP000182998">
    <property type="component" value="Unassembled WGS sequence"/>
</dbReference>
<reference evidence="2 4" key="3">
    <citation type="submission" date="2016-10" db="EMBL/GenBank/DDBJ databases">
        <authorList>
            <person name="Varghese N."/>
            <person name="Submissions S."/>
        </authorList>
    </citation>
    <scope>NUCLEOTIDE SEQUENCE [LARGE SCALE GENOMIC DNA]</scope>
    <source>
        <strain evidence="2 4">ATCC 33218</strain>
    </source>
</reference>
<dbReference type="Proteomes" id="UP000032414">
    <property type="component" value="Chromosome I"/>
</dbReference>
<reference evidence="3" key="2">
    <citation type="submission" date="2014-09" db="EMBL/GenBank/DDBJ databases">
        <authorList>
            <person name="Gomez-Valero L."/>
        </authorList>
    </citation>
    <scope>NUCLEOTIDE SEQUENCE [LARGE SCALE GENOMIC DNA]</scope>
    <source>
        <strain evidence="3">ATCC33218</strain>
    </source>
</reference>
<dbReference type="RefSeq" id="WP_045098497.1">
    <property type="nucleotide sequence ID" value="NZ_CP020614.1"/>
</dbReference>
<dbReference type="InterPro" id="IPR024501">
    <property type="entry name" value="DUF3141"/>
</dbReference>
<dbReference type="EMBL" id="LN614830">
    <property type="protein sequence ID" value="CEG60012.1"/>
    <property type="molecule type" value="Genomic_DNA"/>
</dbReference>
<dbReference type="SUPFAM" id="SSF53474">
    <property type="entry name" value="alpha/beta-Hydrolases"/>
    <property type="match status" value="1"/>
</dbReference>
<dbReference type="STRING" id="451.B6N58_11950"/>
<dbReference type="InterPro" id="IPR029058">
    <property type="entry name" value="AB_hydrolase_fold"/>
</dbReference>
<dbReference type="PANTHER" id="PTHR36837:SF2">
    <property type="entry name" value="POLY(3-HYDROXYALKANOATE) POLYMERASE SUBUNIT PHAC"/>
    <property type="match status" value="1"/>
</dbReference>
<dbReference type="OrthoDB" id="7231451at2"/>
<dbReference type="InterPro" id="IPR051321">
    <property type="entry name" value="PHA/PHB_synthase"/>
</dbReference>
<evidence type="ECO:0000313" key="2">
    <source>
        <dbReference type="EMBL" id="SCY61588.1"/>
    </source>
</evidence>
<sequence>MLEEARRIHKQFQGFLEYSNSMASLWLQYTNKTIEQANNVTQALINFQQTLINPYPSMLDDAAEYITDFIQRFLLFEDVMRKRGNQYLKHEQDGQPPVLIFSYKMLMDGRTFDRPVNYALVEIVPPESIQIDPTKRPYVIVDPRAGHGAGISGFKDESQVGVALRSGHPVYVVIFFPIPEPEQTLMDVTAAHEKFLNEVALRHPQSPKPCVIGNCQGGWAVLTLIAAHQDIAGVAVVNGAPLSYWEGENGKNPMRYIGGIFGGSWIAQLAGDLGNGKFDGANLVMNFEMANPKVTYWQKYYNLFANIDNEETRFLNFERWWGGFSLLNANEMRGIVDNLFIGNKIVHSKIPLGESGSNLDLRDITIPVIVFCSAGDTITPPQQALNWIADLYSNTLEIKLEGQVIVYLIHENVGHLGIFVSSEVAKKEHSHIVDLLNYIEHLAPGLYELKLHEIKGDHETPVHYLAHVEERSIADIRHENRKNDTEIFNLVRMVSEYNAMGYDFFISPIIRYLSNEYTAELIRKLHPLRQNQYLLSDLNPLVSSLGLAASVARQNRVKISKTNPFLLQQLHFEKLISSLWDFSTTIRNNLAEMMFYALYGYIQLWVHFDPKRDMIVHYVDQNYSEKITQSIIAHTHEGGIPEAIFRILLLLVKAQGYFIVANFPHVFKKIRDSIALNHLEVSELKQIVHAQTIMIEYDPELALNTLPHLLKSREECTIVLGVIEDILNSLKIRPSEKYIEKFQKIKGLLEEKFKGNTLEE</sequence>
<dbReference type="KEGG" id="tmc:LMI_0688"/>
<organism evidence="1 3">
    <name type="scientific">Legionella micdadei</name>
    <name type="common">Tatlockia micdadei</name>
    <dbReference type="NCBI Taxonomy" id="451"/>
    <lineage>
        <taxon>Bacteria</taxon>
        <taxon>Pseudomonadati</taxon>
        <taxon>Pseudomonadota</taxon>
        <taxon>Gammaproteobacteria</taxon>
        <taxon>Legionellales</taxon>
        <taxon>Legionellaceae</taxon>
        <taxon>Legionella</taxon>
    </lineage>
</organism>
<evidence type="ECO:0000313" key="1">
    <source>
        <dbReference type="EMBL" id="CEG60012.1"/>
    </source>
</evidence>
<dbReference type="EMBL" id="FMVN01000011">
    <property type="protein sequence ID" value="SCY61588.1"/>
    <property type="molecule type" value="Genomic_DNA"/>
</dbReference>
<gene>
    <name evidence="1" type="ORF">LMI_0688</name>
    <name evidence="2" type="ORF">SAMN02982997_02250</name>
</gene>
<name>A0A098GDG3_LEGMI</name>
<accession>A0A098GDG3</accession>
<reference evidence="1" key="1">
    <citation type="submission" date="2014-09" db="EMBL/GenBank/DDBJ databases">
        <authorList>
            <person name="GOMEZ-VALERO Laura"/>
        </authorList>
    </citation>
    <scope>NUCLEOTIDE SEQUENCE</scope>
    <source>
        <strain evidence="1">ATCC33218</strain>
    </source>
</reference>
<dbReference type="Gene3D" id="3.40.50.1820">
    <property type="entry name" value="alpha/beta hydrolase"/>
    <property type="match status" value="1"/>
</dbReference>